<dbReference type="GO" id="GO:0003743">
    <property type="term" value="F:translation initiation factor activity"/>
    <property type="evidence" value="ECO:0007669"/>
    <property type="project" value="UniProtKB-UniRule"/>
</dbReference>
<dbReference type="GO" id="GO:0033290">
    <property type="term" value="C:eukaryotic 48S preinitiation complex"/>
    <property type="evidence" value="ECO:0007669"/>
    <property type="project" value="UniProtKB-UniRule"/>
</dbReference>
<evidence type="ECO:0000256" key="4">
    <source>
        <dbReference type="HAMAP-Rule" id="MF_03010"/>
    </source>
</evidence>
<dbReference type="GO" id="GO:0043022">
    <property type="term" value="F:ribosome binding"/>
    <property type="evidence" value="ECO:0007669"/>
    <property type="project" value="InterPro"/>
</dbReference>
<evidence type="ECO:0000256" key="2">
    <source>
        <dbReference type="ARBA" id="ARBA00022540"/>
    </source>
</evidence>
<keyword evidence="1 4" id="KW-0963">Cytoplasm</keyword>
<dbReference type="PANTHER" id="PTHR13022">
    <property type="entry name" value="EUKARYOTIC TRANSLATION INITIATION FACTOR 3 SUBUNIT 11"/>
    <property type="match status" value="1"/>
</dbReference>
<dbReference type="HAMAP" id="MF_03010">
    <property type="entry name" value="eIF3k"/>
    <property type="match status" value="1"/>
</dbReference>
<dbReference type="EMBL" id="JAANIT010000170">
    <property type="protein sequence ID" value="KAG1551066.1"/>
    <property type="molecule type" value="Genomic_DNA"/>
</dbReference>
<dbReference type="InterPro" id="IPR009374">
    <property type="entry name" value="eIF3k"/>
</dbReference>
<protein>
    <recommendedName>
        <fullName evidence="4">Eukaryotic translation initiation factor 3 subunit K</fullName>
        <shortName evidence="4">eIF3k</shortName>
    </recommendedName>
    <alternativeName>
        <fullName evidence="4">eIF-3 p25</fullName>
    </alternativeName>
</protein>
<dbReference type="PROSITE" id="PS50250">
    <property type="entry name" value="PCI"/>
    <property type="match status" value="1"/>
</dbReference>
<dbReference type="GO" id="GO:0016282">
    <property type="term" value="C:eukaryotic 43S preinitiation complex"/>
    <property type="evidence" value="ECO:0007669"/>
    <property type="project" value="UniProtKB-UniRule"/>
</dbReference>
<evidence type="ECO:0000313" key="6">
    <source>
        <dbReference type="EMBL" id="KAG1551066.1"/>
    </source>
</evidence>
<gene>
    <name evidence="6" type="ORF">G6F51_002066</name>
</gene>
<keyword evidence="2 4" id="KW-0396">Initiation factor</keyword>
<reference evidence="6" key="1">
    <citation type="journal article" date="2020" name="Microb. Genom.">
        <title>Genetic diversity of clinical and environmental Mucorales isolates obtained from an investigation of mucormycosis cases among solid organ transplant recipients.</title>
        <authorList>
            <person name="Nguyen M.H."/>
            <person name="Kaul D."/>
            <person name="Muto C."/>
            <person name="Cheng S.J."/>
            <person name="Richter R.A."/>
            <person name="Bruno V.M."/>
            <person name="Liu G."/>
            <person name="Beyhan S."/>
            <person name="Sundermann A.J."/>
            <person name="Mounaud S."/>
            <person name="Pasculle A.W."/>
            <person name="Nierman W.C."/>
            <person name="Driscoll E."/>
            <person name="Cumbie R."/>
            <person name="Clancy C.J."/>
            <person name="Dupont C.L."/>
        </authorList>
    </citation>
    <scope>NUCLEOTIDE SEQUENCE</scope>
    <source>
        <strain evidence="6">GL16</strain>
    </source>
</reference>
<dbReference type="SUPFAM" id="SSF46785">
    <property type="entry name" value="Winged helix' DNA-binding domain"/>
    <property type="match status" value="1"/>
</dbReference>
<dbReference type="InterPro" id="IPR016020">
    <property type="entry name" value="Transl_init_fac_sub12_N_euk"/>
</dbReference>
<evidence type="ECO:0000256" key="1">
    <source>
        <dbReference type="ARBA" id="ARBA00022490"/>
    </source>
</evidence>
<dbReference type="Gene3D" id="1.10.10.10">
    <property type="entry name" value="Winged helix-like DNA-binding domain superfamily/Winged helix DNA-binding domain"/>
    <property type="match status" value="1"/>
</dbReference>
<keyword evidence="3 4" id="KW-0648">Protein biosynthesis</keyword>
<sequence length="225" mass="25810">MVQRPENIASIINGVERYNPEHIDALESYLNQQCENNQYDCEVNLAILKLYQFNPQLAKEHVIAKILIKALIALPAPDFNLCLYLLAEQAHLESVQKLTELQQLLEQARYAKFWQSDLTPWTNVVPNFETKIRQVIAQVIAMSYQTVNVSALSGYLGLNGDEFDKFCASQQWQKNGNIVQIPINKDNEAKTVVIRENIKFEQLTKVIGYSNEIRIVAFETRKPDP</sequence>
<dbReference type="AlphaFoldDB" id="A0A9P6YLS4"/>
<comment type="function">
    <text evidence="4">Component of the eukaryotic translation initiation factor 3 (eIF-3) complex, which is involved in protein synthesis of a specialized repertoire of mRNAs and, together with other initiation factors, stimulates binding of mRNA and methionyl-tRNAi to the 40S ribosome. The eIF-3 complex specifically targets and initiates translation of a subset of mRNAs involved in cell proliferation.</text>
</comment>
<dbReference type="GO" id="GO:0003723">
    <property type="term" value="F:RNA binding"/>
    <property type="evidence" value="ECO:0007669"/>
    <property type="project" value="UniProtKB-UniRule"/>
</dbReference>
<dbReference type="SUPFAM" id="SSF48371">
    <property type="entry name" value="ARM repeat"/>
    <property type="match status" value="1"/>
</dbReference>
<name>A0A9P6YLS4_RHIOR</name>
<dbReference type="InterPro" id="IPR036390">
    <property type="entry name" value="WH_DNA-bd_sf"/>
</dbReference>
<dbReference type="GO" id="GO:0001732">
    <property type="term" value="P:formation of cytoplasmic translation initiation complex"/>
    <property type="evidence" value="ECO:0007669"/>
    <property type="project" value="UniProtKB-UniRule"/>
</dbReference>
<dbReference type="Gene3D" id="1.25.40.250">
    <property type="entry name" value="ARM repeat, domain 1"/>
    <property type="match status" value="1"/>
</dbReference>
<feature type="domain" description="PCI" evidence="5">
    <location>
        <begin position="39"/>
        <end position="197"/>
    </location>
</feature>
<dbReference type="InterPro" id="IPR016024">
    <property type="entry name" value="ARM-type_fold"/>
</dbReference>
<comment type="subcellular location">
    <subcellularLocation>
        <location evidence="4">Cytoplasm</location>
    </subcellularLocation>
</comment>
<dbReference type="GO" id="GO:0005852">
    <property type="term" value="C:eukaryotic translation initiation factor 3 complex"/>
    <property type="evidence" value="ECO:0007669"/>
    <property type="project" value="UniProtKB-UniRule"/>
</dbReference>
<dbReference type="Pfam" id="PF10075">
    <property type="entry name" value="CSN8_PSD8_EIF3K"/>
    <property type="match status" value="1"/>
</dbReference>
<dbReference type="GO" id="GO:0006446">
    <property type="term" value="P:regulation of translational initiation"/>
    <property type="evidence" value="ECO:0007669"/>
    <property type="project" value="InterPro"/>
</dbReference>
<dbReference type="InterPro" id="IPR036388">
    <property type="entry name" value="WH-like_DNA-bd_sf"/>
</dbReference>
<evidence type="ECO:0000313" key="7">
    <source>
        <dbReference type="Proteomes" id="UP000717996"/>
    </source>
</evidence>
<comment type="caution">
    <text evidence="6">The sequence shown here is derived from an EMBL/GenBank/DDBJ whole genome shotgun (WGS) entry which is preliminary data.</text>
</comment>
<dbReference type="OrthoDB" id="337745at2759"/>
<dbReference type="FunFam" id="1.25.40.250:FF:000001">
    <property type="entry name" value="Eukaryotic translation initiation factor 3 subunit K"/>
    <property type="match status" value="1"/>
</dbReference>
<proteinExistence type="inferred from homology"/>
<comment type="similarity">
    <text evidence="4">Belongs to the eIF-3 subunit K family.</text>
</comment>
<dbReference type="PANTHER" id="PTHR13022:SF0">
    <property type="entry name" value="EUKARYOTIC TRANSLATION INITIATION FACTOR 3 SUBUNIT K"/>
    <property type="match status" value="1"/>
</dbReference>
<accession>A0A9P6YLS4</accession>
<evidence type="ECO:0000259" key="5">
    <source>
        <dbReference type="PROSITE" id="PS50250"/>
    </source>
</evidence>
<organism evidence="6 7">
    <name type="scientific">Rhizopus oryzae</name>
    <name type="common">Mucormycosis agent</name>
    <name type="synonym">Rhizopus arrhizus var. delemar</name>
    <dbReference type="NCBI Taxonomy" id="64495"/>
    <lineage>
        <taxon>Eukaryota</taxon>
        <taxon>Fungi</taxon>
        <taxon>Fungi incertae sedis</taxon>
        <taxon>Mucoromycota</taxon>
        <taxon>Mucoromycotina</taxon>
        <taxon>Mucoromycetes</taxon>
        <taxon>Mucorales</taxon>
        <taxon>Mucorineae</taxon>
        <taxon>Rhizopodaceae</taxon>
        <taxon>Rhizopus</taxon>
    </lineage>
</organism>
<comment type="subunit">
    <text evidence="4">Component of the eukaryotic translation initiation factor 3 (eIF-3) complex.</text>
</comment>
<dbReference type="InterPro" id="IPR033464">
    <property type="entry name" value="CSN8_PSD8_EIF3K"/>
</dbReference>
<dbReference type="InterPro" id="IPR000717">
    <property type="entry name" value="PCI_dom"/>
</dbReference>
<dbReference type="Proteomes" id="UP000717996">
    <property type="component" value="Unassembled WGS sequence"/>
</dbReference>
<evidence type="ECO:0000256" key="3">
    <source>
        <dbReference type="ARBA" id="ARBA00022917"/>
    </source>
</evidence>